<dbReference type="AlphaFoldDB" id="A0A1Y2EZP5"/>
<dbReference type="Proteomes" id="UP000193920">
    <property type="component" value="Unassembled WGS sequence"/>
</dbReference>
<dbReference type="STRING" id="1754190.A0A1Y2EZP5"/>
<dbReference type="SUPFAM" id="SSF48452">
    <property type="entry name" value="TPR-like"/>
    <property type="match status" value="1"/>
</dbReference>
<reference evidence="1 2" key="1">
    <citation type="submission" date="2016-08" db="EMBL/GenBank/DDBJ databases">
        <title>A Parts List for Fungal Cellulosomes Revealed by Comparative Genomics.</title>
        <authorList>
            <consortium name="DOE Joint Genome Institute"/>
            <person name="Haitjema C.H."/>
            <person name="Gilmore S.P."/>
            <person name="Henske J.K."/>
            <person name="Solomon K.V."/>
            <person name="De Groot R."/>
            <person name="Kuo A."/>
            <person name="Mondo S.J."/>
            <person name="Salamov A.A."/>
            <person name="Labutti K."/>
            <person name="Zhao Z."/>
            <person name="Chiniquy J."/>
            <person name="Barry K."/>
            <person name="Brewer H.M."/>
            <person name="Purvine S.O."/>
            <person name="Wright A.T."/>
            <person name="Boxma B."/>
            <person name="Van Alen T."/>
            <person name="Hackstein J.H."/>
            <person name="Baker S.E."/>
            <person name="Grigoriev I.V."/>
            <person name="O'Malley M.A."/>
        </authorList>
    </citation>
    <scope>NUCLEOTIDE SEQUENCE [LARGE SCALE GENOMIC DNA]</scope>
    <source>
        <strain evidence="1 2">G1</strain>
    </source>
</reference>
<organism evidence="1 2">
    <name type="scientific">Neocallimastix californiae</name>
    <dbReference type="NCBI Taxonomy" id="1754190"/>
    <lineage>
        <taxon>Eukaryota</taxon>
        <taxon>Fungi</taxon>
        <taxon>Fungi incertae sedis</taxon>
        <taxon>Chytridiomycota</taxon>
        <taxon>Chytridiomycota incertae sedis</taxon>
        <taxon>Neocallimastigomycetes</taxon>
        <taxon>Neocallimastigales</taxon>
        <taxon>Neocallimastigaceae</taxon>
        <taxon>Neocallimastix</taxon>
    </lineage>
</organism>
<evidence type="ECO:0008006" key="3">
    <source>
        <dbReference type="Google" id="ProtNLM"/>
    </source>
</evidence>
<name>A0A1Y2EZP5_9FUNG</name>
<dbReference type="Gene3D" id="1.25.40.10">
    <property type="entry name" value="Tetratricopeptide repeat domain"/>
    <property type="match status" value="1"/>
</dbReference>
<dbReference type="OrthoDB" id="28112at2759"/>
<gene>
    <name evidence="1" type="ORF">LY90DRAFT_101675</name>
</gene>
<comment type="caution">
    <text evidence="1">The sequence shown here is derived from an EMBL/GenBank/DDBJ whole genome shotgun (WGS) entry which is preliminary data.</text>
</comment>
<dbReference type="InterPro" id="IPR011990">
    <property type="entry name" value="TPR-like_helical_dom_sf"/>
</dbReference>
<evidence type="ECO:0000313" key="2">
    <source>
        <dbReference type="Proteomes" id="UP000193920"/>
    </source>
</evidence>
<evidence type="ECO:0000313" key="1">
    <source>
        <dbReference type="EMBL" id="ORY77111.1"/>
    </source>
</evidence>
<accession>A0A1Y2EZP5</accession>
<protein>
    <recommendedName>
        <fullName evidence="3">Suppressor of forked domain-containing protein</fullName>
    </recommendedName>
</protein>
<dbReference type="EMBL" id="MCOG01000020">
    <property type="protein sequence ID" value="ORY77111.1"/>
    <property type="molecule type" value="Genomic_DNA"/>
</dbReference>
<sequence>MYLNWLEFVEESDEDDSVKDKKQTSIINKGLEAYPKSAKLLYQFLLKEMASPSSSSLIPKFEEAIKQVKPNESYEIWDLYLNYLKEEMEVEHIESDEINNKFKNTISTIRLDDSDYENFVLSKYLEWSKETFDMPKFRTIVKDLILSKQRSLQFFEKCLEIELLSSKKEEDSSNVDIIINDDMDIDEEQTSSVFQQEDELNKLISKILKNEIIIDTNRLNLESINYLFEKAIANDITNIGN</sequence>
<keyword evidence="2" id="KW-1185">Reference proteome</keyword>
<dbReference type="Pfam" id="PF23240">
    <property type="entry name" value="HAT_PRP39_N"/>
    <property type="match status" value="1"/>
</dbReference>
<proteinExistence type="predicted"/>